<accession>M5G804</accession>
<comment type="similarity">
    <text evidence="1">Belongs to the LCL2 family.</text>
</comment>
<keyword evidence="3 5" id="KW-0732">Signal</keyword>
<organism evidence="6 7">
    <name type="scientific">Dacryopinax primogenitus (strain DJM 731)</name>
    <name type="common">Brown rot fungus</name>
    <dbReference type="NCBI Taxonomy" id="1858805"/>
    <lineage>
        <taxon>Eukaryota</taxon>
        <taxon>Fungi</taxon>
        <taxon>Dikarya</taxon>
        <taxon>Basidiomycota</taxon>
        <taxon>Agaricomycotina</taxon>
        <taxon>Dacrymycetes</taxon>
        <taxon>Dacrymycetales</taxon>
        <taxon>Dacrymycetaceae</taxon>
        <taxon>Dacryopinax</taxon>
    </lineage>
</organism>
<evidence type="ECO:0000313" key="6">
    <source>
        <dbReference type="EMBL" id="EJU06341.1"/>
    </source>
</evidence>
<dbReference type="RefSeq" id="XP_040633235.1">
    <property type="nucleotide sequence ID" value="XM_040767738.1"/>
</dbReference>
<evidence type="ECO:0000256" key="3">
    <source>
        <dbReference type="ARBA" id="ARBA00022729"/>
    </source>
</evidence>
<evidence type="ECO:0000256" key="4">
    <source>
        <dbReference type="SAM" id="MobiDB-lite"/>
    </source>
</evidence>
<name>M5G804_DACPD</name>
<dbReference type="Proteomes" id="UP000030653">
    <property type="component" value="Unassembled WGS sequence"/>
</dbReference>
<protein>
    <recommendedName>
        <fullName evidence="2">Long chronological lifespan protein 2</fullName>
    </recommendedName>
</protein>
<proteinExistence type="inferred from homology"/>
<feature type="chain" id="PRO_5004067650" description="Long chronological lifespan protein 2" evidence="5">
    <location>
        <begin position="22"/>
        <end position="156"/>
    </location>
</feature>
<dbReference type="GeneID" id="63682800"/>
<evidence type="ECO:0000256" key="5">
    <source>
        <dbReference type="SAM" id="SignalP"/>
    </source>
</evidence>
<sequence length="156" mass="16665">MLPTKLPLALLLLLFPTLISAQFNIFDQFFGRQNQPQAHYGNPQPGSTQSLWQAQADAGTSSLPSPPLSLPTPTPAPFPRSGIPRFRNQANDPTVPCASYLCPTTLLCTPTPADCPCPSPQDIKCLVPDHQTGENTVVCVRGGEGCENVLSLGRAI</sequence>
<evidence type="ECO:0000313" key="7">
    <source>
        <dbReference type="Proteomes" id="UP000030653"/>
    </source>
</evidence>
<evidence type="ECO:0000256" key="1">
    <source>
        <dbReference type="ARBA" id="ARBA00010545"/>
    </source>
</evidence>
<dbReference type="STRING" id="1858805.M5G804"/>
<dbReference type="PANTHER" id="PTHR38425:SF1">
    <property type="entry name" value="LONG CHRONOLOGICAL LIFESPAN PROTEIN 2"/>
    <property type="match status" value="1"/>
</dbReference>
<keyword evidence="7" id="KW-1185">Reference proteome</keyword>
<dbReference type="GO" id="GO:0036503">
    <property type="term" value="P:ERAD pathway"/>
    <property type="evidence" value="ECO:0007669"/>
    <property type="project" value="TreeGrafter"/>
</dbReference>
<feature type="region of interest" description="Disordered" evidence="4">
    <location>
        <begin position="36"/>
        <end position="85"/>
    </location>
</feature>
<evidence type="ECO:0000256" key="2">
    <source>
        <dbReference type="ARBA" id="ARBA00018534"/>
    </source>
</evidence>
<dbReference type="AlphaFoldDB" id="M5G804"/>
<gene>
    <name evidence="6" type="ORF">DACRYDRAFT_103287</name>
</gene>
<dbReference type="InterPro" id="IPR034543">
    <property type="entry name" value="LCL2"/>
</dbReference>
<dbReference type="HOGENOM" id="CLU_142363_2_1_1"/>
<feature type="signal peptide" evidence="5">
    <location>
        <begin position="1"/>
        <end position="21"/>
    </location>
</feature>
<dbReference type="OMA" id="CSSYLCP"/>
<feature type="compositionally biased region" description="Pro residues" evidence="4">
    <location>
        <begin position="64"/>
        <end position="78"/>
    </location>
</feature>
<feature type="compositionally biased region" description="Polar residues" evidence="4">
    <location>
        <begin position="44"/>
        <end position="53"/>
    </location>
</feature>
<dbReference type="PANTHER" id="PTHR38425">
    <property type="entry name" value="LONG CHRONOLOGICAL LIFESPAN PROTEIN 2"/>
    <property type="match status" value="1"/>
</dbReference>
<dbReference type="EMBL" id="JH795855">
    <property type="protein sequence ID" value="EJU06341.1"/>
    <property type="molecule type" value="Genomic_DNA"/>
</dbReference>
<dbReference type="OrthoDB" id="2234316at2759"/>
<reference evidence="6 7" key="1">
    <citation type="journal article" date="2012" name="Science">
        <title>The Paleozoic origin of enzymatic lignin decomposition reconstructed from 31 fungal genomes.</title>
        <authorList>
            <person name="Floudas D."/>
            <person name="Binder M."/>
            <person name="Riley R."/>
            <person name="Barry K."/>
            <person name="Blanchette R.A."/>
            <person name="Henrissat B."/>
            <person name="Martinez A.T."/>
            <person name="Otillar R."/>
            <person name="Spatafora J.W."/>
            <person name="Yadav J.S."/>
            <person name="Aerts A."/>
            <person name="Benoit I."/>
            <person name="Boyd A."/>
            <person name="Carlson A."/>
            <person name="Copeland A."/>
            <person name="Coutinho P.M."/>
            <person name="de Vries R.P."/>
            <person name="Ferreira P."/>
            <person name="Findley K."/>
            <person name="Foster B."/>
            <person name="Gaskell J."/>
            <person name="Glotzer D."/>
            <person name="Gorecki P."/>
            <person name="Heitman J."/>
            <person name="Hesse C."/>
            <person name="Hori C."/>
            <person name="Igarashi K."/>
            <person name="Jurgens J.A."/>
            <person name="Kallen N."/>
            <person name="Kersten P."/>
            <person name="Kohler A."/>
            <person name="Kuees U."/>
            <person name="Kumar T.K.A."/>
            <person name="Kuo A."/>
            <person name="LaButti K."/>
            <person name="Larrondo L.F."/>
            <person name="Lindquist E."/>
            <person name="Ling A."/>
            <person name="Lombard V."/>
            <person name="Lucas S."/>
            <person name="Lundell T."/>
            <person name="Martin R."/>
            <person name="McLaughlin D.J."/>
            <person name="Morgenstern I."/>
            <person name="Morin E."/>
            <person name="Murat C."/>
            <person name="Nagy L.G."/>
            <person name="Nolan M."/>
            <person name="Ohm R.A."/>
            <person name="Patyshakuliyeva A."/>
            <person name="Rokas A."/>
            <person name="Ruiz-Duenas F.J."/>
            <person name="Sabat G."/>
            <person name="Salamov A."/>
            <person name="Samejima M."/>
            <person name="Schmutz J."/>
            <person name="Slot J.C."/>
            <person name="St John F."/>
            <person name="Stenlid J."/>
            <person name="Sun H."/>
            <person name="Sun S."/>
            <person name="Syed K."/>
            <person name="Tsang A."/>
            <person name="Wiebenga A."/>
            <person name="Young D."/>
            <person name="Pisabarro A."/>
            <person name="Eastwood D.C."/>
            <person name="Martin F."/>
            <person name="Cullen D."/>
            <person name="Grigoriev I.V."/>
            <person name="Hibbett D.S."/>
        </authorList>
    </citation>
    <scope>NUCLEOTIDE SEQUENCE [LARGE SCALE GENOMIC DNA]</scope>
    <source>
        <strain evidence="6 7">DJM-731 SS1</strain>
    </source>
</reference>